<keyword evidence="9" id="KW-1185">Reference proteome</keyword>
<organism evidence="8 9">
    <name type="scientific">Allokutzneria oryzae</name>
    <dbReference type="NCBI Taxonomy" id="1378989"/>
    <lineage>
        <taxon>Bacteria</taxon>
        <taxon>Bacillati</taxon>
        <taxon>Actinomycetota</taxon>
        <taxon>Actinomycetes</taxon>
        <taxon>Pseudonocardiales</taxon>
        <taxon>Pseudonocardiaceae</taxon>
        <taxon>Allokutzneria</taxon>
    </lineage>
</organism>
<dbReference type="PANTHER" id="PTHR43365:SF1">
    <property type="entry name" value="ACETYL-COA C-ACYLTRANSFERASE"/>
    <property type="match status" value="1"/>
</dbReference>
<feature type="domain" description="Thiolase C-terminal" evidence="7">
    <location>
        <begin position="270"/>
        <end position="390"/>
    </location>
</feature>
<evidence type="ECO:0000256" key="1">
    <source>
        <dbReference type="ARBA" id="ARBA00010982"/>
    </source>
</evidence>
<comment type="similarity">
    <text evidence="1 4">Belongs to the thiolase-like superfamily. Thiolase family.</text>
</comment>
<dbReference type="SUPFAM" id="SSF53901">
    <property type="entry name" value="Thiolase-like"/>
    <property type="match status" value="2"/>
</dbReference>
<evidence type="ECO:0000256" key="5">
    <source>
        <dbReference type="SAM" id="MobiDB-lite"/>
    </source>
</evidence>
<dbReference type="NCBIfam" id="TIGR01930">
    <property type="entry name" value="AcCoA-C-Actrans"/>
    <property type="match status" value="1"/>
</dbReference>
<proteinExistence type="inferred from homology"/>
<sequence length="392" mass="40993">MTAYLLDTRRTPRGKAKPTGGLASRTPLQLLEPLLTTLGGDLPIDDVILGCATQTGEQGGNIARTAAALAGWTGTPGMTLNRFCASGVDAISTAAAHITFGTANLVIAGGVESVSHAPMFSDQAPLYRDPTVISRLGSVHMGIAADLIATLEDLHRAELDAYGLRTQHRAAAAWQNGRHHATPIHDDYGTVLLDHDEALRPHTTADELAALPPAFTELGLHGQDDLVRRHHPEVTEIRHLHTVGTSPTLADAAAITLIGTAETAERHGLRPRARIAAAATAAVDPVIMLTAGQHAVQKLLASTGLHPDDIAVYEIAEAFAASCVKFERDLAITDDRLNPNGGTIAMGHAFGATGAILAQSCVDELERRNARHGIIAVSGAAGVGSALLLTRV</sequence>
<dbReference type="PANTHER" id="PTHR43365">
    <property type="entry name" value="BLR7806 PROTEIN"/>
    <property type="match status" value="1"/>
</dbReference>
<keyword evidence="3 4" id="KW-0012">Acyltransferase</keyword>
<feature type="domain" description="Thiolase N-terminal" evidence="6">
    <location>
        <begin position="44"/>
        <end position="219"/>
    </location>
</feature>
<dbReference type="InterPro" id="IPR020616">
    <property type="entry name" value="Thiolase_N"/>
</dbReference>
<evidence type="ECO:0000256" key="2">
    <source>
        <dbReference type="ARBA" id="ARBA00022679"/>
    </source>
</evidence>
<gene>
    <name evidence="8" type="ORF">ACFFQA_23640</name>
</gene>
<dbReference type="CDD" id="cd00751">
    <property type="entry name" value="thiolase"/>
    <property type="match status" value="1"/>
</dbReference>
<dbReference type="Proteomes" id="UP001589693">
    <property type="component" value="Unassembled WGS sequence"/>
</dbReference>
<evidence type="ECO:0000259" key="7">
    <source>
        <dbReference type="Pfam" id="PF02803"/>
    </source>
</evidence>
<comment type="caution">
    <text evidence="8">The sequence shown here is derived from an EMBL/GenBank/DDBJ whole genome shotgun (WGS) entry which is preliminary data.</text>
</comment>
<dbReference type="EC" id="2.3.1.16" evidence="8"/>
<accession>A0ABV6A1C5</accession>
<dbReference type="InterPro" id="IPR016039">
    <property type="entry name" value="Thiolase-like"/>
</dbReference>
<evidence type="ECO:0000259" key="6">
    <source>
        <dbReference type="Pfam" id="PF00108"/>
    </source>
</evidence>
<dbReference type="EMBL" id="JBHLZU010000019">
    <property type="protein sequence ID" value="MFB9906940.1"/>
    <property type="molecule type" value="Genomic_DNA"/>
</dbReference>
<feature type="region of interest" description="Disordered" evidence="5">
    <location>
        <begin position="1"/>
        <end position="23"/>
    </location>
</feature>
<evidence type="ECO:0000256" key="3">
    <source>
        <dbReference type="ARBA" id="ARBA00023315"/>
    </source>
</evidence>
<reference evidence="8 9" key="1">
    <citation type="submission" date="2024-09" db="EMBL/GenBank/DDBJ databases">
        <authorList>
            <person name="Sun Q."/>
            <person name="Mori K."/>
        </authorList>
    </citation>
    <scope>NUCLEOTIDE SEQUENCE [LARGE SCALE GENOMIC DNA]</scope>
    <source>
        <strain evidence="8 9">TBRC 7907</strain>
    </source>
</reference>
<evidence type="ECO:0000313" key="9">
    <source>
        <dbReference type="Proteomes" id="UP001589693"/>
    </source>
</evidence>
<dbReference type="PIRSF" id="PIRSF000429">
    <property type="entry name" value="Ac-CoA_Ac_transf"/>
    <property type="match status" value="1"/>
</dbReference>
<dbReference type="Pfam" id="PF00108">
    <property type="entry name" value="Thiolase_N"/>
    <property type="match status" value="1"/>
</dbReference>
<dbReference type="Pfam" id="PF02803">
    <property type="entry name" value="Thiolase_C"/>
    <property type="match status" value="1"/>
</dbReference>
<dbReference type="PROSITE" id="PS00098">
    <property type="entry name" value="THIOLASE_1"/>
    <property type="match status" value="1"/>
</dbReference>
<keyword evidence="2 4" id="KW-0808">Transferase</keyword>
<dbReference type="InterPro" id="IPR020615">
    <property type="entry name" value="Thiolase_acyl_enz_int_AS"/>
</dbReference>
<dbReference type="RefSeq" id="WP_377856184.1">
    <property type="nucleotide sequence ID" value="NZ_JBHLZU010000019.1"/>
</dbReference>
<dbReference type="GO" id="GO:0003988">
    <property type="term" value="F:acetyl-CoA C-acyltransferase activity"/>
    <property type="evidence" value="ECO:0007669"/>
    <property type="project" value="UniProtKB-EC"/>
</dbReference>
<protein>
    <submittedName>
        <fullName evidence="8">Acetyl-CoA C-acyltransferase</fullName>
        <ecNumber evidence="8">2.3.1.16</ecNumber>
    </submittedName>
</protein>
<dbReference type="Gene3D" id="3.40.47.10">
    <property type="match status" value="2"/>
</dbReference>
<dbReference type="InterPro" id="IPR002155">
    <property type="entry name" value="Thiolase"/>
</dbReference>
<evidence type="ECO:0000256" key="4">
    <source>
        <dbReference type="RuleBase" id="RU003557"/>
    </source>
</evidence>
<dbReference type="InterPro" id="IPR020617">
    <property type="entry name" value="Thiolase_C"/>
</dbReference>
<name>A0ABV6A1C5_9PSEU</name>
<evidence type="ECO:0000313" key="8">
    <source>
        <dbReference type="EMBL" id="MFB9906940.1"/>
    </source>
</evidence>